<comment type="similarity">
    <text evidence="1">Belongs to the bacterial solute-binding protein 1 family.</text>
</comment>
<name>A0A9W6HK57_9MICO</name>
<evidence type="ECO:0000256" key="3">
    <source>
        <dbReference type="ARBA" id="ARBA00022729"/>
    </source>
</evidence>
<evidence type="ECO:0000313" key="6">
    <source>
        <dbReference type="Proteomes" id="UP001142291"/>
    </source>
</evidence>
<keyword evidence="6" id="KW-1185">Reference proteome</keyword>
<evidence type="ECO:0000256" key="4">
    <source>
        <dbReference type="SAM" id="SignalP"/>
    </source>
</evidence>
<dbReference type="CDD" id="cd14747">
    <property type="entry name" value="PBP2_MalE"/>
    <property type="match status" value="1"/>
</dbReference>
<keyword evidence="3 4" id="KW-0732">Signal</keyword>
<dbReference type="AlphaFoldDB" id="A0A9W6HK57"/>
<evidence type="ECO:0000256" key="2">
    <source>
        <dbReference type="ARBA" id="ARBA00022448"/>
    </source>
</evidence>
<reference evidence="5" key="2">
    <citation type="submission" date="2023-01" db="EMBL/GenBank/DDBJ databases">
        <authorList>
            <person name="Sun Q."/>
            <person name="Evtushenko L."/>
        </authorList>
    </citation>
    <scope>NUCLEOTIDE SEQUENCE</scope>
    <source>
        <strain evidence="5">VKM Ac-1940</strain>
    </source>
</reference>
<sequence>MKHVRLGAVALVAVAALALAGCGRSDTAADGGSDAPTTIGSEPATGTVTLWAMGAEGEALPDFVKTFEDANPGVKVEVTAIPWDAAYSKIQTAIAGGTTPDIAMMGSTWMADFADAFQSVPTDLDTSGSFPGAVGSTKVGDRATGVPWYVDTRVLYYRTDLAAQAGWTKAPTTWDELSQMAADLQAKAGAKYGIRLPGGNDSFQGTLWMPWSNGATLEDGSKWTLDTPQMVEAYQYYQSFFQKGIANPSADRSSGAQENDFVSGDTPMLIDGPFMIGSLEKVGGAGFSDKFTTAVLPTKESSTSFSGGANLTVFKNSKNAHSAWKLAQWLTDPTTQVQWYEKTGDLPAVQAAWKDAALASQPNLKAFGTQLETAKSVPATTTWVQVAAAGDAVLEKVRLGTQSPADAMKELQSKADALGVG</sequence>
<comment type="caution">
    <text evidence="5">The sequence shown here is derived from an EMBL/GenBank/DDBJ whole genome shotgun (WGS) entry which is preliminary data.</text>
</comment>
<accession>A0A9W6HK57</accession>
<dbReference type="PROSITE" id="PS51257">
    <property type="entry name" value="PROKAR_LIPOPROTEIN"/>
    <property type="match status" value="1"/>
</dbReference>
<feature type="chain" id="PRO_5040848010" evidence="4">
    <location>
        <begin position="21"/>
        <end position="421"/>
    </location>
</feature>
<dbReference type="Gene3D" id="3.40.190.10">
    <property type="entry name" value="Periplasmic binding protein-like II"/>
    <property type="match status" value="2"/>
</dbReference>
<dbReference type="GO" id="GO:0055052">
    <property type="term" value="C:ATP-binding cassette (ABC) transporter complex, substrate-binding subunit-containing"/>
    <property type="evidence" value="ECO:0007669"/>
    <property type="project" value="TreeGrafter"/>
</dbReference>
<gene>
    <name evidence="5" type="primary">lacE</name>
    <name evidence="5" type="ORF">GCM10017591_05240</name>
</gene>
<dbReference type="PANTHER" id="PTHR30061">
    <property type="entry name" value="MALTOSE-BINDING PERIPLASMIC PROTEIN"/>
    <property type="match status" value="1"/>
</dbReference>
<feature type="signal peptide" evidence="4">
    <location>
        <begin position="1"/>
        <end position="20"/>
    </location>
</feature>
<evidence type="ECO:0000256" key="1">
    <source>
        <dbReference type="ARBA" id="ARBA00008520"/>
    </source>
</evidence>
<evidence type="ECO:0000313" key="5">
    <source>
        <dbReference type="EMBL" id="GLJ94463.1"/>
    </source>
</evidence>
<dbReference type="EMBL" id="BSER01000002">
    <property type="protein sequence ID" value="GLJ94463.1"/>
    <property type="molecule type" value="Genomic_DNA"/>
</dbReference>
<dbReference type="GO" id="GO:1901982">
    <property type="term" value="F:maltose binding"/>
    <property type="evidence" value="ECO:0007669"/>
    <property type="project" value="TreeGrafter"/>
</dbReference>
<organism evidence="5 6">
    <name type="scientific">Microbacterium dextranolyticum</name>
    <dbReference type="NCBI Taxonomy" id="36806"/>
    <lineage>
        <taxon>Bacteria</taxon>
        <taxon>Bacillati</taxon>
        <taxon>Actinomycetota</taxon>
        <taxon>Actinomycetes</taxon>
        <taxon>Micrococcales</taxon>
        <taxon>Microbacteriaceae</taxon>
        <taxon>Microbacterium</taxon>
    </lineage>
</organism>
<dbReference type="RefSeq" id="WP_204962955.1">
    <property type="nucleotide sequence ID" value="NZ_BAAAUR010000008.1"/>
</dbReference>
<protein>
    <submittedName>
        <fullName evidence="5">Sugar ABC transporter substrate-binding protein</fullName>
    </submittedName>
</protein>
<dbReference type="Proteomes" id="UP001142291">
    <property type="component" value="Unassembled WGS sequence"/>
</dbReference>
<dbReference type="InterPro" id="IPR006059">
    <property type="entry name" value="SBP"/>
</dbReference>
<dbReference type="GO" id="GO:0015768">
    <property type="term" value="P:maltose transport"/>
    <property type="evidence" value="ECO:0007669"/>
    <property type="project" value="TreeGrafter"/>
</dbReference>
<dbReference type="GO" id="GO:0042956">
    <property type="term" value="P:maltodextrin transmembrane transport"/>
    <property type="evidence" value="ECO:0007669"/>
    <property type="project" value="TreeGrafter"/>
</dbReference>
<keyword evidence="2" id="KW-0813">Transport</keyword>
<reference evidence="5" key="1">
    <citation type="journal article" date="2014" name="Int. J. Syst. Evol. Microbiol.">
        <title>Complete genome sequence of Corynebacterium casei LMG S-19264T (=DSM 44701T), isolated from a smear-ripened cheese.</title>
        <authorList>
            <consortium name="US DOE Joint Genome Institute (JGI-PGF)"/>
            <person name="Walter F."/>
            <person name="Albersmeier A."/>
            <person name="Kalinowski J."/>
            <person name="Ruckert C."/>
        </authorList>
    </citation>
    <scope>NUCLEOTIDE SEQUENCE</scope>
    <source>
        <strain evidence="5">VKM Ac-1940</strain>
    </source>
</reference>
<proteinExistence type="inferred from homology"/>
<dbReference type="Pfam" id="PF01547">
    <property type="entry name" value="SBP_bac_1"/>
    <property type="match status" value="1"/>
</dbReference>
<dbReference type="SUPFAM" id="SSF53850">
    <property type="entry name" value="Periplasmic binding protein-like II"/>
    <property type="match status" value="1"/>
</dbReference>
<dbReference type="PANTHER" id="PTHR30061:SF50">
    <property type="entry name" value="MALTOSE_MALTODEXTRIN-BINDING PERIPLASMIC PROTEIN"/>
    <property type="match status" value="1"/>
</dbReference>